<organism evidence="4 5">
    <name type="scientific">Chitinophaga jiangningensis</name>
    <dbReference type="NCBI Taxonomy" id="1419482"/>
    <lineage>
        <taxon>Bacteria</taxon>
        <taxon>Pseudomonadati</taxon>
        <taxon>Bacteroidota</taxon>
        <taxon>Chitinophagia</taxon>
        <taxon>Chitinophagales</taxon>
        <taxon>Chitinophagaceae</taxon>
        <taxon>Chitinophaga</taxon>
    </lineage>
</organism>
<reference evidence="4 5" key="1">
    <citation type="submission" date="2016-11" db="EMBL/GenBank/DDBJ databases">
        <authorList>
            <person name="Jaros S."/>
            <person name="Januszkiewicz K."/>
            <person name="Wedrychowicz H."/>
        </authorList>
    </citation>
    <scope>NUCLEOTIDE SEQUENCE [LARGE SCALE GENOMIC DNA]</scope>
    <source>
        <strain evidence="4 5">DSM 27406</strain>
    </source>
</reference>
<dbReference type="EMBL" id="FRBL01000003">
    <property type="protein sequence ID" value="SHL34198.1"/>
    <property type="molecule type" value="Genomic_DNA"/>
</dbReference>
<dbReference type="GO" id="GO:0003677">
    <property type="term" value="F:DNA binding"/>
    <property type="evidence" value="ECO:0007669"/>
    <property type="project" value="InterPro"/>
</dbReference>
<dbReference type="RefSeq" id="WP_073079628.1">
    <property type="nucleotide sequence ID" value="NZ_FRBL01000003.1"/>
</dbReference>
<dbReference type="GO" id="GO:0000156">
    <property type="term" value="F:phosphorelay response regulator activity"/>
    <property type="evidence" value="ECO:0007669"/>
    <property type="project" value="InterPro"/>
</dbReference>
<dbReference type="SMART" id="SM00448">
    <property type="entry name" value="REC"/>
    <property type="match status" value="1"/>
</dbReference>
<protein>
    <submittedName>
        <fullName evidence="4">Two component transcriptional regulator, LytTR family</fullName>
    </submittedName>
</protein>
<dbReference type="Proteomes" id="UP000184420">
    <property type="component" value="Unassembled WGS sequence"/>
</dbReference>
<accession>A0A1M6ZUN3</accession>
<evidence type="ECO:0000259" key="2">
    <source>
        <dbReference type="PROSITE" id="PS50110"/>
    </source>
</evidence>
<dbReference type="PROSITE" id="PS50930">
    <property type="entry name" value="HTH_LYTTR"/>
    <property type="match status" value="1"/>
</dbReference>
<dbReference type="PANTHER" id="PTHR37299">
    <property type="entry name" value="TRANSCRIPTIONAL REGULATOR-RELATED"/>
    <property type="match status" value="1"/>
</dbReference>
<dbReference type="InterPro" id="IPR007492">
    <property type="entry name" value="LytTR_DNA-bd_dom"/>
</dbReference>
<dbReference type="Pfam" id="PF00072">
    <property type="entry name" value="Response_reg"/>
    <property type="match status" value="1"/>
</dbReference>
<evidence type="ECO:0000259" key="3">
    <source>
        <dbReference type="PROSITE" id="PS50930"/>
    </source>
</evidence>
<dbReference type="SMART" id="SM00850">
    <property type="entry name" value="LytTR"/>
    <property type="match status" value="1"/>
</dbReference>
<dbReference type="PROSITE" id="PS50110">
    <property type="entry name" value="RESPONSE_REGULATORY"/>
    <property type="match status" value="1"/>
</dbReference>
<feature type="domain" description="Response regulatory" evidence="2">
    <location>
        <begin position="6"/>
        <end position="117"/>
    </location>
</feature>
<proteinExistence type="predicted"/>
<gene>
    <name evidence="4" type="ORF">SAMN05444266_10318</name>
</gene>
<evidence type="ECO:0000313" key="5">
    <source>
        <dbReference type="Proteomes" id="UP000184420"/>
    </source>
</evidence>
<dbReference type="Gene3D" id="3.40.50.2300">
    <property type="match status" value="1"/>
</dbReference>
<dbReference type="Pfam" id="PF04397">
    <property type="entry name" value="LytTR"/>
    <property type="match status" value="1"/>
</dbReference>
<dbReference type="PANTHER" id="PTHR37299:SF1">
    <property type="entry name" value="STAGE 0 SPORULATION PROTEIN A HOMOLOG"/>
    <property type="match status" value="1"/>
</dbReference>
<dbReference type="STRING" id="1419482.SAMN05444266_10318"/>
<dbReference type="Gene3D" id="2.40.50.1020">
    <property type="entry name" value="LytTr DNA-binding domain"/>
    <property type="match status" value="1"/>
</dbReference>
<sequence>MNHSINCIIIEDEKPASDLLQLYISRIELLNLVGTFTSGTQAMRCLNTHKIDLIFTDINLPGISGVDFIRSLTPAPNVIFTTAHAQYAVDGFDLDAVDFLLKPIPFERFLKAINRFIKLDNKQLMEPAKPEAPEKEPPFIFVKSDKKMVKIYLDDILYFESQKNYLLITTTKEVYKTYHSISEMEEKLPESMFVRIHRSFIVSIPKIEKFNSNEIEINKTIIPIGRHYGSTTTQALKNYQLMHPTFNI</sequence>
<feature type="domain" description="HTH LytTR-type" evidence="3">
    <location>
        <begin position="140"/>
        <end position="209"/>
    </location>
</feature>
<dbReference type="InterPro" id="IPR001789">
    <property type="entry name" value="Sig_transdc_resp-reg_receiver"/>
</dbReference>
<dbReference type="InterPro" id="IPR046947">
    <property type="entry name" value="LytR-like"/>
</dbReference>
<dbReference type="OrthoDB" id="2168082at2"/>
<dbReference type="SUPFAM" id="SSF52172">
    <property type="entry name" value="CheY-like"/>
    <property type="match status" value="1"/>
</dbReference>
<keyword evidence="5" id="KW-1185">Reference proteome</keyword>
<name>A0A1M6ZUN3_9BACT</name>
<feature type="modified residue" description="4-aspartylphosphate" evidence="1">
    <location>
        <position position="57"/>
    </location>
</feature>
<dbReference type="InterPro" id="IPR011006">
    <property type="entry name" value="CheY-like_superfamily"/>
</dbReference>
<evidence type="ECO:0000313" key="4">
    <source>
        <dbReference type="EMBL" id="SHL34198.1"/>
    </source>
</evidence>
<evidence type="ECO:0000256" key="1">
    <source>
        <dbReference type="PROSITE-ProRule" id="PRU00169"/>
    </source>
</evidence>
<keyword evidence="1" id="KW-0597">Phosphoprotein</keyword>
<dbReference type="AlphaFoldDB" id="A0A1M6ZUN3"/>